<evidence type="ECO:0000313" key="2">
    <source>
        <dbReference type="EMBL" id="THU97636.1"/>
    </source>
</evidence>
<feature type="compositionally biased region" description="Pro residues" evidence="1">
    <location>
        <begin position="149"/>
        <end position="161"/>
    </location>
</feature>
<feature type="compositionally biased region" description="Basic and acidic residues" evidence="1">
    <location>
        <begin position="63"/>
        <end position="73"/>
    </location>
</feature>
<protein>
    <submittedName>
        <fullName evidence="2">Uncharacterized protein</fullName>
    </submittedName>
</protein>
<evidence type="ECO:0000313" key="3">
    <source>
        <dbReference type="Proteomes" id="UP000297245"/>
    </source>
</evidence>
<name>A0A4S8M5V0_DENBC</name>
<proteinExistence type="predicted"/>
<dbReference type="AlphaFoldDB" id="A0A4S8M5V0"/>
<feature type="compositionally biased region" description="Low complexity" evidence="1">
    <location>
        <begin position="50"/>
        <end position="60"/>
    </location>
</feature>
<feature type="region of interest" description="Disordered" evidence="1">
    <location>
        <begin position="92"/>
        <end position="168"/>
    </location>
</feature>
<keyword evidence="3" id="KW-1185">Reference proteome</keyword>
<feature type="compositionally biased region" description="Low complexity" evidence="1">
    <location>
        <begin position="119"/>
        <end position="134"/>
    </location>
</feature>
<accession>A0A4S8M5V0</accession>
<feature type="region of interest" description="Disordered" evidence="1">
    <location>
        <begin position="50"/>
        <end position="77"/>
    </location>
</feature>
<dbReference type="EMBL" id="ML179151">
    <property type="protein sequence ID" value="THU97636.1"/>
    <property type="molecule type" value="Genomic_DNA"/>
</dbReference>
<sequence length="368" mass="40480">MNSACSSSSSITTFDGPYEVVLETVTPLRLNRPSQRKFYTLSTGSYSSLNSAVSSPSVYSMEDSPRQEFDSPRSLDGYMGYKPVRPLPILPGSAPASATCHPSRASLRPLPLPPPSPQQPSISISPASPQSPVSPKIPTTTTRDIGSPYPLPNPHIQPPPRTTSRHRPNLYSSLSLDVSERTLAPPAYQARAKDTLLPTPIVPSPAASTVASVSDIPTPITDRRQRISKLRRHLGEGIPDELIPFMCATDTVKARLKVLRESRSEENLFSACKSTLDFGTIFKNEDDEDNDDDDSSSIELVSTPSIGGKKSLELEEDERRPKEIDAAPKGAYRAKISKRYSTKWMREKGGRRWEEQDYNALMNALRAL</sequence>
<gene>
    <name evidence="2" type="ORF">K435DRAFT_777921</name>
</gene>
<organism evidence="2 3">
    <name type="scientific">Dendrothele bispora (strain CBS 962.96)</name>
    <dbReference type="NCBI Taxonomy" id="1314807"/>
    <lineage>
        <taxon>Eukaryota</taxon>
        <taxon>Fungi</taxon>
        <taxon>Dikarya</taxon>
        <taxon>Basidiomycota</taxon>
        <taxon>Agaricomycotina</taxon>
        <taxon>Agaricomycetes</taxon>
        <taxon>Agaricomycetidae</taxon>
        <taxon>Agaricales</taxon>
        <taxon>Agaricales incertae sedis</taxon>
        <taxon>Dendrothele</taxon>
    </lineage>
</organism>
<evidence type="ECO:0000256" key="1">
    <source>
        <dbReference type="SAM" id="MobiDB-lite"/>
    </source>
</evidence>
<reference evidence="2 3" key="1">
    <citation type="journal article" date="2019" name="Nat. Ecol. Evol.">
        <title>Megaphylogeny resolves global patterns of mushroom evolution.</title>
        <authorList>
            <person name="Varga T."/>
            <person name="Krizsan K."/>
            <person name="Foldi C."/>
            <person name="Dima B."/>
            <person name="Sanchez-Garcia M."/>
            <person name="Sanchez-Ramirez S."/>
            <person name="Szollosi G.J."/>
            <person name="Szarkandi J.G."/>
            <person name="Papp V."/>
            <person name="Albert L."/>
            <person name="Andreopoulos W."/>
            <person name="Angelini C."/>
            <person name="Antonin V."/>
            <person name="Barry K.W."/>
            <person name="Bougher N.L."/>
            <person name="Buchanan P."/>
            <person name="Buyck B."/>
            <person name="Bense V."/>
            <person name="Catcheside P."/>
            <person name="Chovatia M."/>
            <person name="Cooper J."/>
            <person name="Damon W."/>
            <person name="Desjardin D."/>
            <person name="Finy P."/>
            <person name="Geml J."/>
            <person name="Haridas S."/>
            <person name="Hughes K."/>
            <person name="Justo A."/>
            <person name="Karasinski D."/>
            <person name="Kautmanova I."/>
            <person name="Kiss B."/>
            <person name="Kocsube S."/>
            <person name="Kotiranta H."/>
            <person name="LaButti K.M."/>
            <person name="Lechner B.E."/>
            <person name="Liimatainen K."/>
            <person name="Lipzen A."/>
            <person name="Lukacs Z."/>
            <person name="Mihaltcheva S."/>
            <person name="Morgado L.N."/>
            <person name="Niskanen T."/>
            <person name="Noordeloos M.E."/>
            <person name="Ohm R.A."/>
            <person name="Ortiz-Santana B."/>
            <person name="Ovrebo C."/>
            <person name="Racz N."/>
            <person name="Riley R."/>
            <person name="Savchenko A."/>
            <person name="Shiryaev A."/>
            <person name="Soop K."/>
            <person name="Spirin V."/>
            <person name="Szebenyi C."/>
            <person name="Tomsovsky M."/>
            <person name="Tulloss R.E."/>
            <person name="Uehling J."/>
            <person name="Grigoriev I.V."/>
            <person name="Vagvolgyi C."/>
            <person name="Papp T."/>
            <person name="Martin F.M."/>
            <person name="Miettinen O."/>
            <person name="Hibbett D.S."/>
            <person name="Nagy L.G."/>
        </authorList>
    </citation>
    <scope>NUCLEOTIDE SEQUENCE [LARGE SCALE GENOMIC DNA]</scope>
    <source>
        <strain evidence="2 3">CBS 962.96</strain>
    </source>
</reference>
<dbReference type="Proteomes" id="UP000297245">
    <property type="component" value="Unassembled WGS sequence"/>
</dbReference>
<dbReference type="OrthoDB" id="2980827at2759"/>